<dbReference type="InParanoid" id="Q8ZWE3"/>
<gene>
    <name evidence="3" type="ordered locus">PAE1827</name>
</gene>
<dbReference type="SUPFAM" id="SSF51998">
    <property type="entry name" value="PFL-like glycyl radical enzymes"/>
    <property type="match status" value="1"/>
</dbReference>
<dbReference type="Proteomes" id="UP000002439">
    <property type="component" value="Chromosome"/>
</dbReference>
<sequence>MGAETTLTQEGFQDGRRIQICGCAGRGMRVHRTLVVRRKIEEIPPEKLVKFLEVQQKFREWATQWYKSGFKVPAPEESPLKYFAVELKYGMRLIPTNGLKNGVWRVPLPFDAQLRENNERDQSRGVLVDLSRGDIRIRKWGGGTIEIRLRKSEIKWITQRLREGAWLKLAYAWIGHTRQTNLVAFNLALVFARETEQYHPIRIMAIDLNALHNGVSWGVVDGERVIRRDTERPDLVRVGKLQKEISRLDSLCAERGGDYCEKAREAKSRLWRLLRRFEDEAAKRLVELAIKQKAAIVVDAPEDESVRELMEGNYTPNRKIYLNIGRLRRRIRELAEWYGAPYLEERLYSTVCPRCGGKMRELSNRKVKCLCGFEAQRDLVPILWAQRRFSELVQPSSFSPNLLPAPVL</sequence>
<keyword evidence="1" id="KW-0238">DNA-binding</keyword>
<evidence type="ECO:0000313" key="4">
    <source>
        <dbReference type="Proteomes" id="UP000002439"/>
    </source>
</evidence>
<dbReference type="EMBL" id="AE009441">
    <property type="protein sequence ID" value="AAL63759.1"/>
    <property type="molecule type" value="Genomic_DNA"/>
</dbReference>
<evidence type="ECO:0000259" key="2">
    <source>
        <dbReference type="Pfam" id="PF07282"/>
    </source>
</evidence>
<evidence type="ECO:0000313" key="3">
    <source>
        <dbReference type="EMBL" id="AAL63759.1"/>
    </source>
</evidence>
<dbReference type="GO" id="GO:0003677">
    <property type="term" value="F:DNA binding"/>
    <property type="evidence" value="ECO:0007669"/>
    <property type="project" value="UniProtKB-KW"/>
</dbReference>
<dbReference type="Pfam" id="PF07282">
    <property type="entry name" value="Cas12f1-like_TNB"/>
    <property type="match status" value="1"/>
</dbReference>
<accession>Q8ZWE3</accession>
<feature type="domain" description="Cas12f1-like TNB" evidence="2">
    <location>
        <begin position="325"/>
        <end position="380"/>
    </location>
</feature>
<proteinExistence type="predicted"/>
<dbReference type="PATRIC" id="fig|178306.9.peg.1351"/>
<reference evidence="3 4" key="1">
    <citation type="journal article" date="2002" name="Proc. Natl. Acad. Sci. U.S.A.">
        <title>Genome sequence of the hyperthermophilic crenarchaeon Pyrobaculum aerophilum.</title>
        <authorList>
            <person name="Fitz-Gibbon S.T."/>
            <person name="Ladner H."/>
            <person name="Kim U.J."/>
            <person name="Stetter K.O."/>
            <person name="Simon M.I."/>
            <person name="Miller J.H."/>
        </authorList>
    </citation>
    <scope>NUCLEOTIDE SEQUENCE [LARGE SCALE GENOMIC DNA]</scope>
    <source>
        <strain evidence="4">ATCC 51768 / DSM 7523 / JCM 9630 / CIP 104966 / NBRC 100827 / IM2</strain>
    </source>
</reference>
<dbReference type="EnsemblBacteria" id="AAL63759">
    <property type="protein sequence ID" value="AAL63759"/>
    <property type="gene ID" value="PAE1827"/>
</dbReference>
<dbReference type="AlphaFoldDB" id="Q8ZWE3"/>
<keyword evidence="4" id="KW-1185">Reference proteome</keyword>
<name>Q8ZWE3_PYRAE</name>
<dbReference type="InterPro" id="IPR010095">
    <property type="entry name" value="Cas12f1-like_TNB"/>
</dbReference>
<dbReference type="KEGG" id="pai:PAE1827"/>
<organism evidence="3 4">
    <name type="scientific">Pyrobaculum aerophilum (strain ATCC 51768 / DSM 7523 / JCM 9630 / CIP 104966 / NBRC 100827 / IM2)</name>
    <dbReference type="NCBI Taxonomy" id="178306"/>
    <lineage>
        <taxon>Archaea</taxon>
        <taxon>Thermoproteota</taxon>
        <taxon>Thermoprotei</taxon>
        <taxon>Thermoproteales</taxon>
        <taxon>Thermoproteaceae</taxon>
        <taxon>Pyrobaculum</taxon>
    </lineage>
</organism>
<dbReference type="eggNOG" id="arCOG00687">
    <property type="taxonomic scope" value="Archaea"/>
</dbReference>
<dbReference type="HOGENOM" id="CLU_053996_0_0_2"/>
<evidence type="ECO:0000256" key="1">
    <source>
        <dbReference type="ARBA" id="ARBA00023125"/>
    </source>
</evidence>
<protein>
    <submittedName>
        <fullName evidence="3">PaREP12</fullName>
    </submittedName>
</protein>